<dbReference type="AlphaFoldDB" id="A0A6G4A4G3"/>
<dbReference type="InterPro" id="IPR009702">
    <property type="entry name" value="DUF1284"/>
</dbReference>
<dbReference type="RefSeq" id="WP_163952980.1">
    <property type="nucleotide sequence ID" value="NZ_JAAIKC010000015.1"/>
</dbReference>
<dbReference type="Pfam" id="PF06935">
    <property type="entry name" value="DUF1284"/>
    <property type="match status" value="1"/>
</dbReference>
<organism evidence="1">
    <name type="scientific">Paenibacillus sp. SYP-B3998</name>
    <dbReference type="NCBI Taxonomy" id="2678564"/>
    <lineage>
        <taxon>Bacteria</taxon>
        <taxon>Bacillati</taxon>
        <taxon>Bacillota</taxon>
        <taxon>Bacilli</taxon>
        <taxon>Bacillales</taxon>
        <taxon>Paenibacillaceae</taxon>
        <taxon>Paenibacillus</taxon>
    </lineage>
</organism>
<gene>
    <name evidence="1" type="ORF">GK047_25245</name>
</gene>
<dbReference type="EMBL" id="JAAIKC010000015">
    <property type="protein sequence ID" value="NEW09272.1"/>
    <property type="molecule type" value="Genomic_DNA"/>
</dbReference>
<name>A0A6G4A4G3_9BACL</name>
<proteinExistence type="predicted"/>
<reference evidence="1" key="1">
    <citation type="submission" date="2020-02" db="EMBL/GenBank/DDBJ databases">
        <authorList>
            <person name="Shen X.-R."/>
            <person name="Zhang Y.-X."/>
        </authorList>
    </citation>
    <scope>NUCLEOTIDE SEQUENCE</scope>
    <source>
        <strain evidence="1">SYP-B3998</strain>
    </source>
</reference>
<comment type="caution">
    <text evidence="1">The sequence shown here is derived from an EMBL/GenBank/DDBJ whole genome shotgun (WGS) entry which is preliminary data.</text>
</comment>
<accession>A0A6G4A4G3</accession>
<evidence type="ECO:0000313" key="1">
    <source>
        <dbReference type="EMBL" id="NEW09272.1"/>
    </source>
</evidence>
<sequence>MTIGLRGHHLLCLLGYRGMGYSQEFCENMTSVYEILRNKPETMIRIVLGPDDLCAAFPSDKEPHCEGRTVYARDALIVEKLRLKVGTERSWSDICKQVGEHVAPSDIGHLCATCQWQPYGVCEEGVRLIAAGEALPPVPNK</sequence>
<protein>
    <submittedName>
        <fullName evidence="1">DUF1284 domain-containing protein</fullName>
    </submittedName>
</protein>